<evidence type="ECO:0000256" key="10">
    <source>
        <dbReference type="PROSITE-ProRule" id="PRU00122"/>
    </source>
</evidence>
<dbReference type="PROSITE" id="PS00232">
    <property type="entry name" value="CADHERIN_1"/>
    <property type="match status" value="1"/>
</dbReference>
<gene>
    <name evidence="14" type="ORF">XAT740_LOCUS35346</name>
</gene>
<accession>A0A815MIT6</accession>
<keyword evidence="5" id="KW-0130">Cell adhesion</keyword>
<dbReference type="GO" id="GO:0005509">
    <property type="term" value="F:calcium ion binding"/>
    <property type="evidence" value="ECO:0007669"/>
    <property type="project" value="UniProtKB-UniRule"/>
</dbReference>
<evidence type="ECO:0000256" key="9">
    <source>
        <dbReference type="PROSITE-ProRule" id="PRU00043"/>
    </source>
</evidence>
<reference evidence="14" key="1">
    <citation type="submission" date="2021-02" db="EMBL/GenBank/DDBJ databases">
        <authorList>
            <person name="Nowell W R."/>
        </authorList>
    </citation>
    <scope>NUCLEOTIDE SEQUENCE</scope>
</reference>
<feature type="domain" description="Cadherin" evidence="13">
    <location>
        <begin position="1000"/>
        <end position="1093"/>
    </location>
</feature>
<evidence type="ECO:0000256" key="11">
    <source>
        <dbReference type="SAM" id="SignalP"/>
    </source>
</evidence>
<dbReference type="PANTHER" id="PTHR24026">
    <property type="entry name" value="FAT ATYPICAL CADHERIN-RELATED"/>
    <property type="match status" value="1"/>
</dbReference>
<feature type="domain" description="Cadherin" evidence="13">
    <location>
        <begin position="296"/>
        <end position="404"/>
    </location>
</feature>
<feature type="domain" description="Cadherin" evidence="13">
    <location>
        <begin position="757"/>
        <end position="870"/>
    </location>
</feature>
<evidence type="ECO:0000313" key="14">
    <source>
        <dbReference type="EMBL" id="CAF1423230.1"/>
    </source>
</evidence>
<feature type="domain" description="Cadherin" evidence="13">
    <location>
        <begin position="405"/>
        <end position="518"/>
    </location>
</feature>
<dbReference type="EMBL" id="CAJNOR010003533">
    <property type="protein sequence ID" value="CAF1423230.1"/>
    <property type="molecule type" value="Genomic_DNA"/>
</dbReference>
<comment type="subcellular location">
    <subcellularLocation>
        <location evidence="1">Membrane</location>
    </subcellularLocation>
</comment>
<protein>
    <recommendedName>
        <fullName evidence="16">Protocadherin Fat 4</fullName>
    </recommendedName>
</protein>
<keyword evidence="3" id="KW-0677">Repeat</keyword>
<evidence type="ECO:0000256" key="6">
    <source>
        <dbReference type="ARBA" id="ARBA00022989"/>
    </source>
</evidence>
<dbReference type="PANTHER" id="PTHR24026:SF136">
    <property type="entry name" value="PROTOCADHERIN-23"/>
    <property type="match status" value="1"/>
</dbReference>
<feature type="domain" description="Cadherin" evidence="13">
    <location>
        <begin position="641"/>
        <end position="755"/>
    </location>
</feature>
<sequence length="1623" mass="177089">MPAMLLSTKCNHVLIVYLTIQLNLAIGQICQNDIPDFFYNVNSAGPLFDQSVYTVNAFNFSGTSPNGTTVFTFNVQPQTDFTRPSFVSTSVTGRALNLTQGVITVTSSNPNFTVTTLSNGSYALVSNTYPLSYFVPYYRYLFYLIATQTYSTRPSVSSTALVVINLQNYNVNPPVFIPANQTFFISETATVGSLFGTVYATDPDGDGIVYSTTSALFSIDATTGSLRLQQSLPSYAASQYFVTVTASDDGSSCLPALPVCPRFSTTTTITINITAVNKQSPIFLNNICGSTVSFYENNAIGANITMMSVYDGDRGANGQVTIVFPSTSTQATAYSQFYIQQSTQINSTRTALLRTNISFDYDAPGIQRVWYLFILATDNGTPQRQSFCSLRINLLDVNDNSPVFIMTNWNYTIYRSTAGNSNSARFLRIIASDADSGVNGQINYYIGTVGVPYFTINQTTGTVILRSSVPGIYNLSVSLFPITFQVYAQDSGTPPRTSETNATVTIYYNNGNDPPPARWVDPAYEELNFPIIEKYYETYGDRPIFNPSYGFNGTISYILTSTISSIMTVSSPFPNTYIPFSDVFVSKSGNVSSSGIVVTSGLHAEIQSTYLIYIRVLATPPLVGSTTVTLIDQNDQIPTFSINSIRLNIVENEGGSRVIAQIQAYDRDVNPIYSFVQYRLNEVLSDSGAIGNFFVAANGTIWTNAIFDRESNKTLYRIFITAYDGAPAWNSLGPNTQDFQFDVQVIDVNDVPPVFANSTSLTIYINETTAIGTGILNLTITDTDFDTILDFGILSGNTKNAFVFRLLSDNTADSTRTQYQAIGQLYVVGPLSYEVTHNYTLVLFAFDTQNLATITVNVILLPQNTRAPIFNLMPGFSSYQYSVLEGSAVSVLNGPVISATDPDIPPTSLVYSIVTNNIQWNINNIYLNQTNNQTTIGIAAPGLSRDLPFGSRIYNFTIQATDQGGLGVSSYALVIITVIDTNNKAPIPTNSPWILIEGVVNPSTAVKFTDYDDPAQNNTVPFQIQIVSPSTFSLSGPTLNYNGTYRLTYNGVLNRTVTKNLTVTFNANDNKGFSAISSIPIIVGDVLNSYPISNGYKTVTVIYVNGYINSLINVPLGSVYINDPDDWYIGSRSYSVRSAGNGQTFTVDQGYLVTSSPLYPGSATVLVDVTKSNVPSSAVGTMEVGVQSVDPEWVRQAATIRIQGEYPETLIDPTLGNRLNVLRNALASILFVTADSITILAIRPVFQYRSPYYPPLPFDQAKQQALTDVVFYIPSLAKSDIENSVNTNIARFASLYGIIVSASGPNPCSNYVCSSGTICRPTRTIQPLPYVIDSNQTSFVGINVVDSADCVNSTYSPNFTNTQSGCTTYSFNNFAYCPCTSLQAYAPLGPYCQVLGRTFRENGGGYAVFDGMYFSNQAPTRFSFDFALRSPVVDGLILLYGKNTTDVNGFFWTSAEIFNSKLRLRFRDQILDATNTVINASTWYHVEFQYVDSLILVTVNDCQYVSSGFNKTLNSYDLSNVQLFLGGLPVTGSLVSGLYPSLTQVSTFTGCIRNVMSNGYYLDMNAAVASAHSETGQCSPTLTTISTTTTRTTVAGGHATNIIVSRFTWFLLVASVLCKAYAV</sequence>
<evidence type="ECO:0000256" key="3">
    <source>
        <dbReference type="ARBA" id="ARBA00022737"/>
    </source>
</evidence>
<keyword evidence="7" id="KW-0472">Membrane</keyword>
<keyword evidence="8" id="KW-0325">Glycoprotein</keyword>
<dbReference type="InterPro" id="IPR015919">
    <property type="entry name" value="Cadherin-like_sf"/>
</dbReference>
<dbReference type="SMART" id="SM00282">
    <property type="entry name" value="LamG"/>
    <property type="match status" value="1"/>
</dbReference>
<evidence type="ECO:0000256" key="7">
    <source>
        <dbReference type="ARBA" id="ARBA00023136"/>
    </source>
</evidence>
<dbReference type="Gene3D" id="2.60.40.60">
    <property type="entry name" value="Cadherins"/>
    <property type="match status" value="6"/>
</dbReference>
<evidence type="ECO:0000259" key="13">
    <source>
        <dbReference type="PROSITE" id="PS50268"/>
    </source>
</evidence>
<dbReference type="InterPro" id="IPR013320">
    <property type="entry name" value="ConA-like_dom_sf"/>
</dbReference>
<dbReference type="GO" id="GO:0005886">
    <property type="term" value="C:plasma membrane"/>
    <property type="evidence" value="ECO:0007669"/>
    <property type="project" value="UniProtKB-SubCell"/>
</dbReference>
<evidence type="ECO:0000256" key="8">
    <source>
        <dbReference type="ARBA" id="ARBA00023180"/>
    </source>
</evidence>
<feature type="chain" id="PRO_5032731603" description="Protocadherin Fat 4" evidence="11">
    <location>
        <begin position="28"/>
        <end position="1623"/>
    </location>
</feature>
<feature type="domain" description="Cadherin" evidence="13">
    <location>
        <begin position="875"/>
        <end position="988"/>
    </location>
</feature>
<dbReference type="CDD" id="cd11304">
    <property type="entry name" value="Cadherin_repeat"/>
    <property type="match status" value="6"/>
</dbReference>
<feature type="domain" description="Cadherin" evidence="13">
    <location>
        <begin position="177"/>
        <end position="283"/>
    </location>
</feature>
<keyword evidence="4 9" id="KW-0106">Calcium</keyword>
<dbReference type="PRINTS" id="PR00205">
    <property type="entry name" value="CADHERIN"/>
</dbReference>
<dbReference type="PROSITE" id="PS50025">
    <property type="entry name" value="LAM_G_DOMAIN"/>
    <property type="match status" value="1"/>
</dbReference>
<dbReference type="SUPFAM" id="SSF49313">
    <property type="entry name" value="Cadherin-like"/>
    <property type="match status" value="6"/>
</dbReference>
<keyword evidence="11" id="KW-0732">Signal</keyword>
<dbReference type="Pfam" id="PF00054">
    <property type="entry name" value="Laminin_G_1"/>
    <property type="match status" value="1"/>
</dbReference>
<dbReference type="PROSITE" id="PS50268">
    <property type="entry name" value="CADHERIN_2"/>
    <property type="match status" value="8"/>
</dbReference>
<keyword evidence="2" id="KW-0812">Transmembrane</keyword>
<dbReference type="GO" id="GO:0007156">
    <property type="term" value="P:homophilic cell adhesion via plasma membrane adhesion molecules"/>
    <property type="evidence" value="ECO:0007669"/>
    <property type="project" value="InterPro"/>
</dbReference>
<evidence type="ECO:0000256" key="2">
    <source>
        <dbReference type="ARBA" id="ARBA00022692"/>
    </source>
</evidence>
<comment type="caution">
    <text evidence="14">The sequence shown here is derived from an EMBL/GenBank/DDBJ whole genome shotgun (WGS) entry which is preliminary data.</text>
</comment>
<keyword evidence="6" id="KW-1133">Transmembrane helix</keyword>
<feature type="signal peptide" evidence="11">
    <location>
        <begin position="1"/>
        <end position="27"/>
    </location>
</feature>
<feature type="domain" description="Cadherin" evidence="13">
    <location>
        <begin position="112"/>
        <end position="176"/>
    </location>
</feature>
<feature type="disulfide bond" evidence="10">
    <location>
        <begin position="1551"/>
        <end position="1578"/>
    </location>
</feature>
<dbReference type="Gene3D" id="2.60.120.200">
    <property type="match status" value="1"/>
</dbReference>
<evidence type="ECO:0008006" key="16">
    <source>
        <dbReference type="Google" id="ProtNLM"/>
    </source>
</evidence>
<dbReference type="InterPro" id="IPR020894">
    <property type="entry name" value="Cadherin_CS"/>
</dbReference>
<evidence type="ECO:0000256" key="5">
    <source>
        <dbReference type="ARBA" id="ARBA00022889"/>
    </source>
</evidence>
<dbReference type="Proteomes" id="UP000663828">
    <property type="component" value="Unassembled WGS sequence"/>
</dbReference>
<feature type="domain" description="Laminin G" evidence="12">
    <location>
        <begin position="1396"/>
        <end position="1578"/>
    </location>
</feature>
<keyword evidence="10" id="KW-1015">Disulfide bond</keyword>
<dbReference type="SMART" id="SM00112">
    <property type="entry name" value="CA"/>
    <property type="match status" value="7"/>
</dbReference>
<dbReference type="CDD" id="cd00110">
    <property type="entry name" value="LamG"/>
    <property type="match status" value="1"/>
</dbReference>
<proteinExistence type="predicted"/>
<organism evidence="14 15">
    <name type="scientific">Adineta ricciae</name>
    <name type="common">Rotifer</name>
    <dbReference type="NCBI Taxonomy" id="249248"/>
    <lineage>
        <taxon>Eukaryota</taxon>
        <taxon>Metazoa</taxon>
        <taxon>Spiralia</taxon>
        <taxon>Gnathifera</taxon>
        <taxon>Rotifera</taxon>
        <taxon>Eurotatoria</taxon>
        <taxon>Bdelloidea</taxon>
        <taxon>Adinetida</taxon>
        <taxon>Adinetidae</taxon>
        <taxon>Adineta</taxon>
    </lineage>
</organism>
<evidence type="ECO:0000256" key="4">
    <source>
        <dbReference type="ARBA" id="ARBA00022837"/>
    </source>
</evidence>
<evidence type="ECO:0000256" key="1">
    <source>
        <dbReference type="ARBA" id="ARBA00004370"/>
    </source>
</evidence>
<evidence type="ECO:0000313" key="15">
    <source>
        <dbReference type="Proteomes" id="UP000663828"/>
    </source>
</evidence>
<keyword evidence="15" id="KW-1185">Reference proteome</keyword>
<dbReference type="InterPro" id="IPR002126">
    <property type="entry name" value="Cadherin-like_dom"/>
</dbReference>
<dbReference type="SUPFAM" id="SSF49899">
    <property type="entry name" value="Concanavalin A-like lectins/glucanases"/>
    <property type="match status" value="1"/>
</dbReference>
<evidence type="ECO:0000259" key="12">
    <source>
        <dbReference type="PROSITE" id="PS50025"/>
    </source>
</evidence>
<dbReference type="InterPro" id="IPR001791">
    <property type="entry name" value="Laminin_G"/>
</dbReference>
<name>A0A815MIT6_ADIRI</name>